<dbReference type="CDD" id="cd06284">
    <property type="entry name" value="PBP1_LacI-like"/>
    <property type="match status" value="1"/>
</dbReference>
<dbReference type="SMART" id="SM00354">
    <property type="entry name" value="HTH_LACI"/>
    <property type="match status" value="1"/>
</dbReference>
<dbReference type="PROSITE" id="PS50932">
    <property type="entry name" value="HTH_LACI_2"/>
    <property type="match status" value="1"/>
</dbReference>
<dbReference type="RefSeq" id="WP_062284615.1">
    <property type="nucleotide sequence ID" value="NZ_LTBC01000008.1"/>
</dbReference>
<dbReference type="InterPro" id="IPR028082">
    <property type="entry name" value="Peripla_BP_I"/>
</dbReference>
<dbReference type="CDD" id="cd01392">
    <property type="entry name" value="HTH_LacI"/>
    <property type="match status" value="1"/>
</dbReference>
<dbReference type="Gene3D" id="3.40.50.2300">
    <property type="match status" value="2"/>
</dbReference>
<dbReference type="EMBL" id="LTBC01000008">
    <property type="protein sequence ID" value="KYH31695.1"/>
    <property type="molecule type" value="Genomic_DNA"/>
</dbReference>
<dbReference type="PROSITE" id="PS00356">
    <property type="entry name" value="HTH_LACI_1"/>
    <property type="match status" value="1"/>
</dbReference>
<dbReference type="AlphaFoldDB" id="A0A151AVL3"/>
<dbReference type="SUPFAM" id="SSF53822">
    <property type="entry name" value="Periplasmic binding protein-like I"/>
    <property type="match status" value="1"/>
</dbReference>
<proteinExistence type="predicted"/>
<feature type="domain" description="HTH lacI-type" evidence="4">
    <location>
        <begin position="2"/>
        <end position="56"/>
    </location>
</feature>
<evidence type="ECO:0000313" key="5">
    <source>
        <dbReference type="EMBL" id="KYH31695.1"/>
    </source>
</evidence>
<keyword evidence="1" id="KW-0805">Transcription regulation</keyword>
<keyword evidence="6" id="KW-1185">Reference proteome</keyword>
<reference evidence="5 6" key="1">
    <citation type="submission" date="2016-02" db="EMBL/GenBank/DDBJ databases">
        <title>Genome sequence of Moorella mulderi DSM 14980.</title>
        <authorList>
            <person name="Poehlein A."/>
            <person name="Daniel R."/>
        </authorList>
    </citation>
    <scope>NUCLEOTIDE SEQUENCE [LARGE SCALE GENOMIC DNA]</scope>
    <source>
        <strain evidence="5 6">DSM 14980</strain>
    </source>
</reference>
<dbReference type="Gene3D" id="1.10.260.40">
    <property type="entry name" value="lambda repressor-like DNA-binding domains"/>
    <property type="match status" value="1"/>
</dbReference>
<dbReference type="PANTHER" id="PTHR30146:SF109">
    <property type="entry name" value="HTH-TYPE TRANSCRIPTIONAL REGULATOR GALS"/>
    <property type="match status" value="1"/>
</dbReference>
<dbReference type="PATRIC" id="fig|1122241.3.peg.2186"/>
<organism evidence="5 6">
    <name type="scientific">Moorella mulderi DSM 14980</name>
    <dbReference type="NCBI Taxonomy" id="1122241"/>
    <lineage>
        <taxon>Bacteria</taxon>
        <taxon>Bacillati</taxon>
        <taxon>Bacillota</taxon>
        <taxon>Clostridia</taxon>
        <taxon>Neomoorellales</taxon>
        <taxon>Neomoorellaceae</taxon>
        <taxon>Neomoorella</taxon>
    </lineage>
</organism>
<dbReference type="GO" id="GO:0000976">
    <property type="term" value="F:transcription cis-regulatory region binding"/>
    <property type="evidence" value="ECO:0007669"/>
    <property type="project" value="TreeGrafter"/>
</dbReference>
<dbReference type="GO" id="GO:0003700">
    <property type="term" value="F:DNA-binding transcription factor activity"/>
    <property type="evidence" value="ECO:0007669"/>
    <property type="project" value="TreeGrafter"/>
</dbReference>
<evidence type="ECO:0000259" key="4">
    <source>
        <dbReference type="PROSITE" id="PS50932"/>
    </source>
</evidence>
<evidence type="ECO:0000256" key="3">
    <source>
        <dbReference type="ARBA" id="ARBA00023163"/>
    </source>
</evidence>
<dbReference type="PANTHER" id="PTHR30146">
    <property type="entry name" value="LACI-RELATED TRANSCRIPTIONAL REPRESSOR"/>
    <property type="match status" value="1"/>
</dbReference>
<dbReference type="InterPro" id="IPR000843">
    <property type="entry name" value="HTH_LacI"/>
</dbReference>
<dbReference type="InterPro" id="IPR010982">
    <property type="entry name" value="Lambda_DNA-bd_dom_sf"/>
</dbReference>
<sequence>MVKMIEVAKLARVSPSTVSRVLSNSPYVSEETRQRVLEAVKLLEYKPNRLASNLRKMSSKTVVVVLPDITNPFFSKILQGLEDVARENGYHVLLGDTGNSLKLEKDFIDLVRERFVDGLILATARIRKEEILAISQEMPVVLACEYVEGYDIPTVSIDNISAARQATEHLINLGHQRIGFITGPLGVILSRDRLKGYRQALLLHEIPIEEALIQEGDFSVKSGYDIMMKFLAVNPPPTAVFASNDEMAVGAMKAIKHKGMRVPDDVAVIGFDDIPLCTLVEPELTTIAQPKYEIGIQAMEMLLKIIKGEMLVKRQIVLAHQLVVRESCGYNLYRQGGEVETNIHT</sequence>
<dbReference type="Pfam" id="PF00356">
    <property type="entry name" value="LacI"/>
    <property type="match status" value="1"/>
</dbReference>
<dbReference type="Pfam" id="PF00532">
    <property type="entry name" value="Peripla_BP_1"/>
    <property type="match status" value="1"/>
</dbReference>
<gene>
    <name evidence="5" type="primary">cytR</name>
    <name evidence="5" type="ORF">MOMUL_20580</name>
</gene>
<name>A0A151AVL3_9FIRM</name>
<dbReference type="Proteomes" id="UP000075670">
    <property type="component" value="Unassembled WGS sequence"/>
</dbReference>
<protein>
    <submittedName>
        <fullName evidence="5">HTH-type transcriptional repressor CytR</fullName>
    </submittedName>
</protein>
<evidence type="ECO:0000256" key="2">
    <source>
        <dbReference type="ARBA" id="ARBA00023125"/>
    </source>
</evidence>
<comment type="caution">
    <text evidence="5">The sequence shown here is derived from an EMBL/GenBank/DDBJ whole genome shotgun (WGS) entry which is preliminary data.</text>
</comment>
<evidence type="ECO:0000313" key="6">
    <source>
        <dbReference type="Proteomes" id="UP000075670"/>
    </source>
</evidence>
<accession>A0A151AVL3</accession>
<dbReference type="InterPro" id="IPR001761">
    <property type="entry name" value="Peripla_BP/Lac1_sug-bd_dom"/>
</dbReference>
<keyword evidence="2" id="KW-0238">DNA-binding</keyword>
<dbReference type="SUPFAM" id="SSF47413">
    <property type="entry name" value="lambda repressor-like DNA-binding domains"/>
    <property type="match status" value="1"/>
</dbReference>
<dbReference type="OrthoDB" id="9784962at2"/>
<evidence type="ECO:0000256" key="1">
    <source>
        <dbReference type="ARBA" id="ARBA00023015"/>
    </source>
</evidence>
<keyword evidence="3" id="KW-0804">Transcription</keyword>